<dbReference type="Proteomes" id="UP000095751">
    <property type="component" value="Unassembled WGS sequence"/>
</dbReference>
<keyword evidence="2" id="KW-1185">Reference proteome</keyword>
<dbReference type="InParanoid" id="A0A1E7EWS6"/>
<evidence type="ECO:0000313" key="1">
    <source>
        <dbReference type="EMBL" id="OEU10490.1"/>
    </source>
</evidence>
<dbReference type="AlphaFoldDB" id="A0A1E7EWS6"/>
<reference evidence="1 2" key="1">
    <citation type="submission" date="2016-09" db="EMBL/GenBank/DDBJ databases">
        <title>Extensive genetic diversity and differential bi-allelic expression allows diatom success in the polar Southern Ocean.</title>
        <authorList>
            <consortium name="DOE Joint Genome Institute"/>
            <person name="Mock T."/>
            <person name="Otillar R.P."/>
            <person name="Strauss J."/>
            <person name="Dupont C."/>
            <person name="Frickenhaus S."/>
            <person name="Maumus F."/>
            <person name="Mcmullan M."/>
            <person name="Sanges R."/>
            <person name="Schmutz J."/>
            <person name="Toseland A."/>
            <person name="Valas R."/>
            <person name="Veluchamy A."/>
            <person name="Ward B.J."/>
            <person name="Allen A."/>
            <person name="Barry K."/>
            <person name="Falciatore A."/>
            <person name="Ferrante M."/>
            <person name="Fortunato A.E."/>
            <person name="Gloeckner G."/>
            <person name="Gruber A."/>
            <person name="Hipkin R."/>
            <person name="Janech M."/>
            <person name="Kroth P."/>
            <person name="Leese F."/>
            <person name="Lindquist E."/>
            <person name="Lyon B.R."/>
            <person name="Martin J."/>
            <person name="Mayer C."/>
            <person name="Parker M."/>
            <person name="Quesneville H."/>
            <person name="Raymond J."/>
            <person name="Uhlig C."/>
            <person name="Valentin K.U."/>
            <person name="Worden A.Z."/>
            <person name="Armbrust E.V."/>
            <person name="Bowler C."/>
            <person name="Green B."/>
            <person name="Moulton V."/>
            <person name="Van Oosterhout C."/>
            <person name="Grigoriev I."/>
        </authorList>
    </citation>
    <scope>NUCLEOTIDE SEQUENCE [LARGE SCALE GENOMIC DNA]</scope>
    <source>
        <strain evidence="1 2">CCMP1102</strain>
    </source>
</reference>
<protein>
    <submittedName>
        <fullName evidence="1">Uncharacterized protein</fullName>
    </submittedName>
</protein>
<gene>
    <name evidence="1" type="ORF">FRACYDRAFT_246970</name>
</gene>
<dbReference type="KEGG" id="fcy:FRACYDRAFT_246970"/>
<accession>A0A1E7EWS6</accession>
<dbReference type="EMBL" id="KV784371">
    <property type="protein sequence ID" value="OEU10490.1"/>
    <property type="molecule type" value="Genomic_DNA"/>
</dbReference>
<evidence type="ECO:0000313" key="2">
    <source>
        <dbReference type="Proteomes" id="UP000095751"/>
    </source>
</evidence>
<sequence length="251" mass="27742">MTTVFNNNSFEEYLEDAGRRAVWLGRELAEEEARVLRNIPAELEEVVEEDVGGVLSALNQAGGAEAVIARGIAGVLVGEEVVVGTGAAIVGGVAVAAVTAICSAFYITLWEFGWGGFAWPDTYWKNEQTIDLKDGDDKKPWLMWTEEGTGQVWVYPYATEEDSHNDSINWVCDRVLMKWDAINAKPVEIGYWGPGFAKTTIYKMAASSMKKQYKTDVETILKAKGLSDTSVSVDDLSFFCKDFLAWQAKQQ</sequence>
<name>A0A1E7EWS6_9STRA</name>
<proteinExistence type="predicted"/>
<organism evidence="1 2">
    <name type="scientific">Fragilariopsis cylindrus CCMP1102</name>
    <dbReference type="NCBI Taxonomy" id="635003"/>
    <lineage>
        <taxon>Eukaryota</taxon>
        <taxon>Sar</taxon>
        <taxon>Stramenopiles</taxon>
        <taxon>Ochrophyta</taxon>
        <taxon>Bacillariophyta</taxon>
        <taxon>Bacillariophyceae</taxon>
        <taxon>Bacillariophycidae</taxon>
        <taxon>Bacillariales</taxon>
        <taxon>Bacillariaceae</taxon>
        <taxon>Fragilariopsis</taxon>
    </lineage>
</organism>